<organism evidence="2 3">
    <name type="scientific">Sphaerisporangium flaviroseum</name>
    <dbReference type="NCBI Taxonomy" id="509199"/>
    <lineage>
        <taxon>Bacteria</taxon>
        <taxon>Bacillati</taxon>
        <taxon>Actinomycetota</taxon>
        <taxon>Actinomycetes</taxon>
        <taxon>Streptosporangiales</taxon>
        <taxon>Streptosporangiaceae</taxon>
        <taxon>Sphaerisporangium</taxon>
    </lineage>
</organism>
<dbReference type="Proteomes" id="UP001500888">
    <property type="component" value="Unassembled WGS sequence"/>
</dbReference>
<evidence type="ECO:0000313" key="2">
    <source>
        <dbReference type="EMBL" id="GAA3795883.1"/>
    </source>
</evidence>
<comment type="caution">
    <text evidence="2">The sequence shown here is derived from an EMBL/GenBank/DDBJ whole genome shotgun (WGS) entry which is preliminary data.</text>
</comment>
<keyword evidence="3" id="KW-1185">Reference proteome</keyword>
<dbReference type="SUPFAM" id="SSF53597">
    <property type="entry name" value="Dihydrofolate reductase-like"/>
    <property type="match status" value="1"/>
</dbReference>
<name>A0ABP7HLP8_9ACTN</name>
<proteinExistence type="predicted"/>
<feature type="domain" description="Bacterial bifunctional deaminase-reductase C-terminal" evidence="1">
    <location>
        <begin position="3"/>
        <end position="175"/>
    </location>
</feature>
<dbReference type="PANTHER" id="PTHR38011">
    <property type="entry name" value="DIHYDROFOLATE REDUCTASE FAMILY PROTEIN (AFU_ORTHOLOGUE AFUA_8G06820)"/>
    <property type="match status" value="1"/>
</dbReference>
<protein>
    <submittedName>
        <fullName evidence="2">Dihydrofolate reductase family protein</fullName>
    </submittedName>
</protein>
<accession>A0ABP7HLP8</accession>
<dbReference type="PANTHER" id="PTHR38011:SF11">
    <property type="entry name" value="2,5-DIAMINO-6-RIBOSYLAMINO-4(3H)-PYRIMIDINONE 5'-PHOSPHATE REDUCTASE"/>
    <property type="match status" value="1"/>
</dbReference>
<evidence type="ECO:0000313" key="3">
    <source>
        <dbReference type="Proteomes" id="UP001500888"/>
    </source>
</evidence>
<dbReference type="InterPro" id="IPR002734">
    <property type="entry name" value="RibDG_C"/>
</dbReference>
<dbReference type="RefSeq" id="WP_344935722.1">
    <property type="nucleotide sequence ID" value="NZ_BAAAZR010000002.1"/>
</dbReference>
<dbReference type="InterPro" id="IPR024072">
    <property type="entry name" value="DHFR-like_dom_sf"/>
</dbReference>
<dbReference type="EMBL" id="BAAAZR010000002">
    <property type="protein sequence ID" value="GAA3795883.1"/>
    <property type="molecule type" value="Genomic_DNA"/>
</dbReference>
<evidence type="ECO:0000259" key="1">
    <source>
        <dbReference type="Pfam" id="PF01872"/>
    </source>
</evidence>
<dbReference type="Pfam" id="PF01872">
    <property type="entry name" value="RibD_C"/>
    <property type="match status" value="1"/>
</dbReference>
<reference evidence="3" key="1">
    <citation type="journal article" date="2019" name="Int. J. Syst. Evol. Microbiol.">
        <title>The Global Catalogue of Microorganisms (GCM) 10K type strain sequencing project: providing services to taxonomists for standard genome sequencing and annotation.</title>
        <authorList>
            <consortium name="The Broad Institute Genomics Platform"/>
            <consortium name="The Broad Institute Genome Sequencing Center for Infectious Disease"/>
            <person name="Wu L."/>
            <person name="Ma J."/>
        </authorList>
    </citation>
    <scope>NUCLEOTIDE SEQUENCE [LARGE SCALE GENOMIC DNA]</scope>
    <source>
        <strain evidence="3">JCM 16908</strain>
    </source>
</reference>
<dbReference type="Gene3D" id="3.40.430.10">
    <property type="entry name" value="Dihydrofolate Reductase, subunit A"/>
    <property type="match status" value="1"/>
</dbReference>
<gene>
    <name evidence="2" type="ORF">GCM10022226_14070</name>
</gene>
<sequence length="190" mass="20749">MSKVVAVVYASLDGVIDNPEWSMPYFNDEAGEYAGNQVEGTGALLLGRETYEGFAEAWPNMPDEDGFATKMNTLPKYVVSTTLKKAEWGPVTIISKNVAEEVSKLKKKYKKDILIYGVGRLAYSLLDEGLLDELQIWVHPILVGKPKGGGGLLALEGTNAPLELLEAKTLSTGITILRFKPAEKEKESAK</sequence>
<dbReference type="InterPro" id="IPR050765">
    <property type="entry name" value="Riboflavin_Biosynth_HTPR"/>
</dbReference>